<evidence type="ECO:0000256" key="5">
    <source>
        <dbReference type="ARBA" id="ARBA00023306"/>
    </source>
</evidence>
<dbReference type="GO" id="GO:0060090">
    <property type="term" value="F:molecular adaptor activity"/>
    <property type="evidence" value="ECO:0007669"/>
    <property type="project" value="TreeGrafter"/>
</dbReference>
<keyword evidence="4" id="KW-0498">Mitosis</keyword>
<dbReference type="GO" id="GO:0005680">
    <property type="term" value="C:anaphase-promoting complex"/>
    <property type="evidence" value="ECO:0007669"/>
    <property type="project" value="InterPro"/>
</dbReference>
<evidence type="ECO:0000256" key="1">
    <source>
        <dbReference type="ARBA" id="ARBA00010547"/>
    </source>
</evidence>
<sequence>MMEISNLHSPATVYLNKINKAPSYPPPPPSIHPGLFKLYRPPLPLPLHRALHGEHELAWQNSHLVVSKHSLIHRILNFDAEQLNISYASFGNLRLNSTDEQPKRCLIVFLHSDNEANTETDIDLAITSTSNLARLFFDDPGLDFSLPLPFNVQKSWDLGVGWLVERSDASRAGEKVSSWAILSGIWHPWRAVGGCKGYDAYRNPIRPFDFTPRPKSRIILITPVQTHNSSTKDNWPLLVSFDTQSKTTSIYRYTRLKNPIKTTPPSPDYAAPSSLPNAPVVSSNLKRVSTPRPTVTRRRSSYRTRMSSNFENAMDNSSSDISLTMDRMMLAGESASHRTAPGSKPDENQTLSTESDVFIDLLWECKAADIDSSTPSAHVFNQSDDEISLAIHFSGLSSQLVAIKISRDRSLPITSQLHIEEKDIGFTTATAVASVKCTQEDTDELLVLDSAKQLHMLINNSNESIPLPHPFGDSQDQPRAFRDANDSCISIETTSSKVHRFDFSKWPVDALIKSSVNLIAAFCSDTERTSLTKSIFKHFTSQNKGLQALINMLADFLQCHTASHTPASEKDKWSRLCATRAHQRALRSSRILAVSPDRAMDNHSNDLQSSATVNAQALRHVLLAIHLVAEDAMLDTSTRLENIALLAPILGWLSKAAHRQDYAGWWQRWAGQYTPLPFENSRCGCLYSSSSANKRPKDTSIQVDVQSPPSIYRDLQCRLNKQASTFPTIPPEQLQTTVALQRVFTLLGEGKLDEVVDELIRNGFTNEKIRCLPLHISVILQEVLRVCQMKPKLRWSAEAYHLIGREDLVANAHVSERQGRNDEVRDVLSMEAIQNIIKTKKEDDASMSHKKSCTGVELDNLEIPKLRFSQDHRLKEVAKMLNSSELTIMRYLNTSGLLEPDFLKEQESLTNEMPERTLSLPYGRGMLTYGTSESVPAGPLQIPDFDYRVRMIPTNTTYDVDATTFMVDFREWGEFANGVASALKLGEQLDVDESWIMLNKPTKNVLSARHSGLMLGLGLNGHLRSIWVGHVQKFLEPKNEFMSVGTMVGIAVSYAGNPPNQLIGAFSLHVPAILPSHQLEFNLSGLTQAAGLFSLGVLHLGTRQRRQAEILLGEIGGVDVPTNESKGSVRGSYSLSAALGFGLIMLAKGKEATSPSETQMITKLRQFIHGDKHGHNKTGIEFDALDVNFTSPGATLALGMWFLKSERRDVASLMDLPHNLTELDWIRPDFLLFRTLAKNLIMWDSIGRNREWVESQIPHFIRSALDRKREKLEMVDESIELAYYNIVAGACLAQGLKFAGTAEADAFECLLHYMDLFTQAASVRSITYEGKVKRATIRSGLNTITVALATVMAGTGELGILKRLRISHGQFGASSGRNFGSQMATHMAIGMLFLGGGEYTLTNSNEAVGFLLCALYPKWPMTPADQSNHPFAYRHLWVKAVQKRCFIPRDVKTNEAVYVPIKIKAVDELDKTPKSMRMIAPTLVPKYSRLLSLKIDSPRYWPLVIDFNDENSLKNLKTSQTFYVKKKAGYLSYAADPRNLKSTASRNKVGLDLVAMLRMDLVPSQRLISSDDADELRSSLEFSDSLSSLARFSRTGKSRNLIDAALLDALSNDKPLSVWYHLTLYRLCQLAQQGTQSCCQLTELVLSAREVNYLQAAYRGPLRGILGDVAPLLQSSMIVYAIKSFCKVGIEDDVLTSVIVGKAPEWKAGLYLSAHNYPDRGTISAMLSQIASRKDLPRNTLKLILQLTLSNLDSNLATKTIVDSVFDAHDKHV</sequence>
<dbReference type="InterPro" id="IPR048971">
    <property type="entry name" value="Apc1_3rd"/>
</dbReference>
<dbReference type="GO" id="GO:0051301">
    <property type="term" value="P:cell division"/>
    <property type="evidence" value="ECO:0007669"/>
    <property type="project" value="UniProtKB-KW"/>
</dbReference>
<dbReference type="GO" id="GO:0007091">
    <property type="term" value="P:metaphase/anaphase transition of mitotic cell cycle"/>
    <property type="evidence" value="ECO:0007669"/>
    <property type="project" value="TreeGrafter"/>
</dbReference>
<dbReference type="OrthoDB" id="26401at2759"/>
<dbReference type="InterPro" id="IPR024990">
    <property type="entry name" value="Apc1"/>
</dbReference>
<dbReference type="GO" id="GO:0070979">
    <property type="term" value="P:protein K11-linked ubiquitination"/>
    <property type="evidence" value="ECO:0007669"/>
    <property type="project" value="TreeGrafter"/>
</dbReference>
<keyword evidence="2" id="KW-0132">Cell division</keyword>
<feature type="domain" description="Anaphase-promoting complex subunit 1 beta-sandwich" evidence="7">
    <location>
        <begin position="1444"/>
        <end position="1526"/>
    </location>
</feature>
<reference evidence="8 9" key="1">
    <citation type="submission" date="2019-03" db="EMBL/GenBank/DDBJ databases">
        <title>Sequencing 23 genomes of Wallemia ichthyophaga.</title>
        <authorList>
            <person name="Gostincar C."/>
        </authorList>
    </citation>
    <scope>NUCLEOTIDE SEQUENCE [LARGE SCALE GENOMIC DNA]</scope>
    <source>
        <strain evidence="8 9">EXF-5753</strain>
    </source>
</reference>
<evidence type="ECO:0000313" key="8">
    <source>
        <dbReference type="EMBL" id="TIA91576.1"/>
    </source>
</evidence>
<dbReference type="PANTHER" id="PTHR12827:SF3">
    <property type="entry name" value="ANAPHASE-PROMOTING COMPLEX SUBUNIT 1"/>
    <property type="match status" value="1"/>
</dbReference>
<evidence type="ECO:0000256" key="4">
    <source>
        <dbReference type="ARBA" id="ARBA00022776"/>
    </source>
</evidence>
<dbReference type="Gene3D" id="1.25.10.10">
    <property type="entry name" value="Leucine-rich Repeat Variant"/>
    <property type="match status" value="2"/>
</dbReference>
<dbReference type="PANTHER" id="PTHR12827">
    <property type="entry name" value="MEIOTIC CHECKPOINT REGULATOR TSG24 FAMILY MEMBER"/>
    <property type="match status" value="1"/>
</dbReference>
<gene>
    <name evidence="8" type="ORF">E3P99_00977</name>
</gene>
<comment type="similarity">
    <text evidence="1">Belongs to the APC1 family.</text>
</comment>
<accession>A0A4T0FX30</accession>
<name>A0A4T0FX30_9BASI</name>
<keyword evidence="5" id="KW-0131">Cell cycle</keyword>
<evidence type="ECO:0000259" key="7">
    <source>
        <dbReference type="Pfam" id="PF21282"/>
    </source>
</evidence>
<keyword evidence="3" id="KW-0677">Repeat</keyword>
<feature type="region of interest" description="Disordered" evidence="6">
    <location>
        <begin position="262"/>
        <end position="302"/>
    </location>
</feature>
<evidence type="ECO:0000256" key="2">
    <source>
        <dbReference type="ARBA" id="ARBA00022618"/>
    </source>
</evidence>
<dbReference type="Proteomes" id="UP000310189">
    <property type="component" value="Unassembled WGS sequence"/>
</dbReference>
<dbReference type="InterPro" id="IPR011989">
    <property type="entry name" value="ARM-like"/>
</dbReference>
<comment type="caution">
    <text evidence="8">The sequence shown here is derived from an EMBL/GenBank/DDBJ whole genome shotgun (WGS) entry which is preliminary data.</text>
</comment>
<dbReference type="GO" id="GO:0031145">
    <property type="term" value="P:anaphase-promoting complex-dependent catabolic process"/>
    <property type="evidence" value="ECO:0007669"/>
    <property type="project" value="TreeGrafter"/>
</dbReference>
<dbReference type="Pfam" id="PF21282">
    <property type="entry name" value="APC1_3rd"/>
    <property type="match status" value="1"/>
</dbReference>
<organism evidence="8 9">
    <name type="scientific">Wallemia hederae</name>
    <dbReference type="NCBI Taxonomy" id="1540922"/>
    <lineage>
        <taxon>Eukaryota</taxon>
        <taxon>Fungi</taxon>
        <taxon>Dikarya</taxon>
        <taxon>Basidiomycota</taxon>
        <taxon>Wallemiomycotina</taxon>
        <taxon>Wallemiomycetes</taxon>
        <taxon>Wallemiales</taxon>
        <taxon>Wallemiaceae</taxon>
        <taxon>Wallemia</taxon>
    </lineage>
</organism>
<evidence type="ECO:0000256" key="6">
    <source>
        <dbReference type="SAM" id="MobiDB-lite"/>
    </source>
</evidence>
<dbReference type="EMBL" id="SPNW01000011">
    <property type="protein sequence ID" value="TIA91576.1"/>
    <property type="molecule type" value="Genomic_DNA"/>
</dbReference>
<protein>
    <recommendedName>
        <fullName evidence="7">Anaphase-promoting complex subunit 1 beta-sandwich domain-containing protein</fullName>
    </recommendedName>
</protein>
<keyword evidence="9" id="KW-1185">Reference proteome</keyword>
<evidence type="ECO:0000256" key="3">
    <source>
        <dbReference type="ARBA" id="ARBA00022737"/>
    </source>
</evidence>
<proteinExistence type="inferred from homology"/>
<evidence type="ECO:0000313" key="9">
    <source>
        <dbReference type="Proteomes" id="UP000310189"/>
    </source>
</evidence>
<feature type="compositionally biased region" description="Polar residues" evidence="6">
    <location>
        <begin position="274"/>
        <end position="286"/>
    </location>
</feature>